<keyword evidence="3" id="KW-1185">Reference proteome</keyword>
<proteinExistence type="predicted"/>
<evidence type="ECO:0000313" key="2">
    <source>
        <dbReference type="EMBL" id="KAF9949844.1"/>
    </source>
</evidence>
<feature type="non-terminal residue" evidence="2">
    <location>
        <position position="68"/>
    </location>
</feature>
<dbReference type="AlphaFoldDB" id="A0A9P6IVL8"/>
<dbReference type="Proteomes" id="UP000738359">
    <property type="component" value="Unassembled WGS sequence"/>
</dbReference>
<name>A0A9P6IVL8_MORAP</name>
<dbReference type="EMBL" id="JAAAHY010001366">
    <property type="protein sequence ID" value="KAF9949844.1"/>
    <property type="molecule type" value="Genomic_DNA"/>
</dbReference>
<feature type="compositionally biased region" description="Low complexity" evidence="1">
    <location>
        <begin position="1"/>
        <end position="18"/>
    </location>
</feature>
<feature type="compositionally biased region" description="Basic and acidic residues" evidence="1">
    <location>
        <begin position="22"/>
        <end position="34"/>
    </location>
</feature>
<evidence type="ECO:0000256" key="1">
    <source>
        <dbReference type="SAM" id="MobiDB-lite"/>
    </source>
</evidence>
<evidence type="ECO:0000313" key="3">
    <source>
        <dbReference type="Proteomes" id="UP000738359"/>
    </source>
</evidence>
<protein>
    <submittedName>
        <fullName evidence="2">Uncharacterized protein</fullName>
    </submittedName>
</protein>
<organism evidence="2 3">
    <name type="scientific">Mortierella alpina</name>
    <name type="common">Oleaginous fungus</name>
    <name type="synonym">Mortierella renispora</name>
    <dbReference type="NCBI Taxonomy" id="64518"/>
    <lineage>
        <taxon>Eukaryota</taxon>
        <taxon>Fungi</taxon>
        <taxon>Fungi incertae sedis</taxon>
        <taxon>Mucoromycota</taxon>
        <taxon>Mortierellomycotina</taxon>
        <taxon>Mortierellomycetes</taxon>
        <taxon>Mortierellales</taxon>
        <taxon>Mortierellaceae</taxon>
        <taxon>Mortierella</taxon>
    </lineage>
</organism>
<sequence length="68" mass="7328">MDTPASTDNNAAAAVAKPVAHHPQDDMAHDHDFDELVDEDWLDMDNPPQTLPLLSNTGLAGPGKDDHQ</sequence>
<gene>
    <name evidence="2" type="ORF">BGZ70_001606</name>
</gene>
<feature type="region of interest" description="Disordered" evidence="1">
    <location>
        <begin position="1"/>
        <end position="68"/>
    </location>
</feature>
<comment type="caution">
    <text evidence="2">The sequence shown here is derived from an EMBL/GenBank/DDBJ whole genome shotgun (WGS) entry which is preliminary data.</text>
</comment>
<accession>A0A9P6IVL8</accession>
<reference evidence="2" key="1">
    <citation type="journal article" date="2020" name="Fungal Divers.">
        <title>Resolving the Mortierellaceae phylogeny through synthesis of multi-gene phylogenetics and phylogenomics.</title>
        <authorList>
            <person name="Vandepol N."/>
            <person name="Liber J."/>
            <person name="Desiro A."/>
            <person name="Na H."/>
            <person name="Kennedy M."/>
            <person name="Barry K."/>
            <person name="Grigoriev I.V."/>
            <person name="Miller A.N."/>
            <person name="O'Donnell K."/>
            <person name="Stajich J.E."/>
            <person name="Bonito G."/>
        </authorList>
    </citation>
    <scope>NUCLEOTIDE SEQUENCE</scope>
    <source>
        <strain evidence="2">CK1249</strain>
    </source>
</reference>